<organism evidence="7 8">
    <name type="scientific">Methanimicrococcus blatticola</name>
    <dbReference type="NCBI Taxonomy" id="91560"/>
    <lineage>
        <taxon>Archaea</taxon>
        <taxon>Methanobacteriati</taxon>
        <taxon>Methanobacteriota</taxon>
        <taxon>Stenosarchaea group</taxon>
        <taxon>Methanomicrobia</taxon>
        <taxon>Methanosarcinales</taxon>
        <taxon>Methanosarcinaceae</taxon>
        <taxon>Methanimicrococcus</taxon>
    </lineage>
</organism>
<dbReference type="Proteomes" id="UP000294855">
    <property type="component" value="Unassembled WGS sequence"/>
</dbReference>
<comment type="caution">
    <text evidence="7">The sequence shown here is derived from an EMBL/GenBank/DDBJ whole genome shotgun (WGS) entry which is preliminary data.</text>
</comment>
<reference evidence="7 8" key="1">
    <citation type="submission" date="2019-03" db="EMBL/GenBank/DDBJ databases">
        <title>Genomic Encyclopedia of Type Strains, Phase IV (KMG-IV): sequencing the most valuable type-strain genomes for metagenomic binning, comparative biology and taxonomic classification.</title>
        <authorList>
            <person name="Goeker M."/>
        </authorList>
    </citation>
    <scope>NUCLEOTIDE SEQUENCE [LARGE SCALE GENOMIC DNA]</scope>
    <source>
        <strain evidence="7 8">DSM 13328</strain>
    </source>
</reference>
<evidence type="ECO:0000313" key="8">
    <source>
        <dbReference type="Proteomes" id="UP000294855"/>
    </source>
</evidence>
<feature type="transmembrane region" description="Helical" evidence="6">
    <location>
        <begin position="99"/>
        <end position="120"/>
    </location>
</feature>
<dbReference type="InterPro" id="IPR039428">
    <property type="entry name" value="NUOK/Mnh_C1-like"/>
</dbReference>
<accession>A0A484F783</accession>
<dbReference type="AlphaFoldDB" id="A0A484F783"/>
<evidence type="ECO:0000256" key="6">
    <source>
        <dbReference type="SAM" id="Phobius"/>
    </source>
</evidence>
<comment type="subcellular location">
    <subcellularLocation>
        <location evidence="1">Cell membrane</location>
        <topology evidence="1">Multi-pass membrane protein</topology>
    </subcellularLocation>
</comment>
<feature type="transmembrane region" description="Helical" evidence="6">
    <location>
        <begin position="6"/>
        <end position="22"/>
    </location>
</feature>
<keyword evidence="5 6" id="KW-0472">Membrane</keyword>
<proteinExistence type="predicted"/>
<evidence type="ECO:0000256" key="5">
    <source>
        <dbReference type="ARBA" id="ARBA00023136"/>
    </source>
</evidence>
<evidence type="ECO:0000256" key="4">
    <source>
        <dbReference type="ARBA" id="ARBA00022989"/>
    </source>
</evidence>
<dbReference type="InterPro" id="IPR050601">
    <property type="entry name" value="CPA3_antiporter_subunitC"/>
</dbReference>
<feature type="transmembrane region" description="Helical" evidence="6">
    <location>
        <begin position="29"/>
        <end position="50"/>
    </location>
</feature>
<name>A0A484F783_9EURY</name>
<dbReference type="NCBIfam" id="NF009304">
    <property type="entry name" value="PRK12661.1"/>
    <property type="match status" value="1"/>
</dbReference>
<dbReference type="Pfam" id="PF00420">
    <property type="entry name" value="Oxidored_q2"/>
    <property type="match status" value="1"/>
</dbReference>
<keyword evidence="2" id="KW-1003">Cell membrane</keyword>
<sequence>MTEVFTALTISLVFGIGIYMILRRDIMKIAVGFSLISHAINLTIVTSGIFTGTLVPILTETINEHAGFIFTDDFANGILAPIVTGFTENGSFVDPLTQALVLTAIVISFATTAILLTLAYRISEEYGTTDVDELRRLHG</sequence>
<dbReference type="OrthoDB" id="18006at2157"/>
<evidence type="ECO:0000313" key="7">
    <source>
        <dbReference type="EMBL" id="TDQ70173.1"/>
    </source>
</evidence>
<evidence type="ECO:0000256" key="3">
    <source>
        <dbReference type="ARBA" id="ARBA00022692"/>
    </source>
</evidence>
<keyword evidence="4 6" id="KW-1133">Transmembrane helix</keyword>
<evidence type="ECO:0000256" key="1">
    <source>
        <dbReference type="ARBA" id="ARBA00004651"/>
    </source>
</evidence>
<keyword evidence="8" id="KW-1185">Reference proteome</keyword>
<dbReference type="PANTHER" id="PTHR34583">
    <property type="entry name" value="ANTIPORTER SUBUNIT MNHC2-RELATED"/>
    <property type="match status" value="1"/>
</dbReference>
<protein>
    <submittedName>
        <fullName evidence="7">Multisubunit sodium/proton antiporter MrpC subunit</fullName>
    </submittedName>
</protein>
<dbReference type="EMBL" id="SNYS01000006">
    <property type="protein sequence ID" value="TDQ70173.1"/>
    <property type="molecule type" value="Genomic_DNA"/>
</dbReference>
<evidence type="ECO:0000256" key="2">
    <source>
        <dbReference type="ARBA" id="ARBA00022475"/>
    </source>
</evidence>
<dbReference type="Gene3D" id="1.10.287.3510">
    <property type="match status" value="1"/>
</dbReference>
<dbReference type="GO" id="GO:0005886">
    <property type="term" value="C:plasma membrane"/>
    <property type="evidence" value="ECO:0007669"/>
    <property type="project" value="UniProtKB-SubCell"/>
</dbReference>
<gene>
    <name evidence="7" type="ORF">C7391_0512</name>
</gene>
<keyword evidence="3 6" id="KW-0812">Transmembrane</keyword>
<dbReference type="PANTHER" id="PTHR34583:SF2">
    <property type="entry name" value="ANTIPORTER SUBUNIT MNHC2-RELATED"/>
    <property type="match status" value="1"/>
</dbReference>
<dbReference type="RefSeq" id="WP_133516987.1">
    <property type="nucleotide sequence ID" value="NZ_JAHDUW010000005.1"/>
</dbReference>